<comment type="similarity">
    <text evidence="1">Belongs to the bacterial secretin family.</text>
</comment>
<sequence length="672" mass="72183">MNKTRTISAVACPAQATNLNSALPRALCVLLMLLAACWPGDSVAAKVRGLEFIETADGRQSRNSRELVQWTHSRLVFSKTLKRVAVGQDSIMEVEVLGGNEVLALAKKVGRTSIIVWYTDGGTETFLFSVVEDLSVLRSALDDIHPNIRIQLAPDRAALVLRGRVPTVDFRVAAENAARNYLDVAQGRDTGVDVLMQSPLSNPLIERAMQTAGFRVSKDDQRGINDPKSAPRATIINLIQVDTLPLSMQEKLQKAINTIGGQAVTVQRMQPGDIASRHNDTLLLTGTVNTQVELVRVLNVASRLYATENPDQDIDGGNIRAIANESGGLMSQASGRGSFGQSQDSVGNSVDTNIGRAKMVSIANGKILSMIEVRDLPQVRVSVQMHEVSRRRLKSWRPDMTLVSNGYDNSGTFGLGGRSQVGANSSQLESAIQVLGGTLLNNIQVGGSDMAFDLLFSLLEEEGISRTLSRPTLTVLAGESATFRAGGEVPVPRAFAPSGLSADDNVGSNANGVFSGTDFKSFGVELEVRALVDENDRITLDLRPTISMPDTQLTQDIANSTGSQLNSAAFNVRTLKTSSRLRDGQALVIGGLVSRDISDNDSHTPGLSSIPLLGNLAKSSAKSDTDKELIIIVTPAIVREAKHQAVQWQFSDSSEILQRAVSTSVQNSNSRY</sequence>
<name>A0ABX1GJD3_9GAMM</name>
<dbReference type="PRINTS" id="PR00811">
    <property type="entry name" value="BCTERIALGSPD"/>
</dbReference>
<dbReference type="Pfam" id="PF00263">
    <property type="entry name" value="Secretin"/>
    <property type="match status" value="1"/>
</dbReference>
<dbReference type="RefSeq" id="WP_168451870.1">
    <property type="nucleotide sequence ID" value="NZ_JAAWWK010000007.1"/>
</dbReference>
<evidence type="ECO:0000259" key="2">
    <source>
        <dbReference type="Pfam" id="PF00263"/>
    </source>
</evidence>
<feature type="domain" description="Type II/III secretion system secretin-like" evidence="2">
    <location>
        <begin position="459"/>
        <end position="639"/>
    </location>
</feature>
<dbReference type="Proteomes" id="UP000765845">
    <property type="component" value="Unassembled WGS sequence"/>
</dbReference>
<reference evidence="4 5" key="1">
    <citation type="submission" date="2020-04" db="EMBL/GenBank/DDBJ databases">
        <authorList>
            <person name="Yoon J."/>
        </authorList>
    </citation>
    <scope>NUCLEOTIDE SEQUENCE [LARGE SCALE GENOMIC DNA]</scope>
    <source>
        <strain evidence="4 5">KMU-166</strain>
    </source>
</reference>
<dbReference type="PANTHER" id="PTHR30332:SF17">
    <property type="entry name" value="TYPE IV PILIATION SYSTEM PROTEIN DR_0774-RELATED"/>
    <property type="match status" value="1"/>
</dbReference>
<dbReference type="InterPro" id="IPR004846">
    <property type="entry name" value="T2SS/T3SS_dom"/>
</dbReference>
<organism evidence="4 5">
    <name type="scientific">Spongiibacter thalassae</name>
    <dbReference type="NCBI Taxonomy" id="2721624"/>
    <lineage>
        <taxon>Bacteria</taxon>
        <taxon>Pseudomonadati</taxon>
        <taxon>Pseudomonadota</taxon>
        <taxon>Gammaproteobacteria</taxon>
        <taxon>Cellvibrionales</taxon>
        <taxon>Spongiibacteraceae</taxon>
        <taxon>Spongiibacter</taxon>
    </lineage>
</organism>
<evidence type="ECO:0000256" key="1">
    <source>
        <dbReference type="RuleBase" id="RU004003"/>
    </source>
</evidence>
<accession>A0ABX1GJD3</accession>
<evidence type="ECO:0000259" key="3">
    <source>
        <dbReference type="Pfam" id="PF13629"/>
    </source>
</evidence>
<keyword evidence="5" id="KW-1185">Reference proteome</keyword>
<evidence type="ECO:0000313" key="4">
    <source>
        <dbReference type="EMBL" id="NKI19352.1"/>
    </source>
</evidence>
<dbReference type="InterPro" id="IPR032789">
    <property type="entry name" value="T2SS-T3SS_pil_N"/>
</dbReference>
<dbReference type="PANTHER" id="PTHR30332">
    <property type="entry name" value="PROBABLE GENERAL SECRETION PATHWAY PROTEIN D"/>
    <property type="match status" value="1"/>
</dbReference>
<feature type="domain" description="Pilus formation protein N-terminal" evidence="3">
    <location>
        <begin position="74"/>
        <end position="123"/>
    </location>
</feature>
<dbReference type="EMBL" id="JAAWWK010000007">
    <property type="protein sequence ID" value="NKI19352.1"/>
    <property type="molecule type" value="Genomic_DNA"/>
</dbReference>
<evidence type="ECO:0000313" key="5">
    <source>
        <dbReference type="Proteomes" id="UP000765845"/>
    </source>
</evidence>
<dbReference type="Pfam" id="PF13629">
    <property type="entry name" value="T2SS-T3SS_pil_N"/>
    <property type="match status" value="1"/>
</dbReference>
<proteinExistence type="inferred from homology"/>
<dbReference type="InterPro" id="IPR001775">
    <property type="entry name" value="GspD/PilQ"/>
</dbReference>
<gene>
    <name evidence="4" type="ORF">HCU74_18250</name>
</gene>
<dbReference type="InterPro" id="IPR050810">
    <property type="entry name" value="Bact_Secretion_Sys_Channel"/>
</dbReference>
<comment type="caution">
    <text evidence="4">The sequence shown here is derived from an EMBL/GenBank/DDBJ whole genome shotgun (WGS) entry which is preliminary data.</text>
</comment>
<protein>
    <submittedName>
        <fullName evidence="4">Type II and III secretion system protein</fullName>
    </submittedName>
</protein>